<dbReference type="Proteomes" id="UP000275772">
    <property type="component" value="Unassembled WGS sequence"/>
</dbReference>
<name>A0A383UW71_BLUHO</name>
<dbReference type="EMBL" id="UNSH01000067">
    <property type="protein sequence ID" value="SZF04614.1"/>
    <property type="molecule type" value="Genomic_DNA"/>
</dbReference>
<organism evidence="1 2">
    <name type="scientific">Blumeria hordei</name>
    <name type="common">Barley powdery mildew</name>
    <name type="synonym">Blumeria graminis f. sp. hordei</name>
    <dbReference type="NCBI Taxonomy" id="2867405"/>
    <lineage>
        <taxon>Eukaryota</taxon>
        <taxon>Fungi</taxon>
        <taxon>Dikarya</taxon>
        <taxon>Ascomycota</taxon>
        <taxon>Pezizomycotina</taxon>
        <taxon>Leotiomycetes</taxon>
        <taxon>Erysiphales</taxon>
        <taxon>Erysiphaceae</taxon>
        <taxon>Blumeria</taxon>
    </lineage>
</organism>
<protein>
    <submittedName>
        <fullName evidence="1">Uncharacterized protein</fullName>
    </submittedName>
</protein>
<reference evidence="1 2" key="1">
    <citation type="submission" date="2017-11" db="EMBL/GenBank/DDBJ databases">
        <authorList>
            <person name="Kracher B."/>
        </authorList>
    </citation>
    <scope>NUCLEOTIDE SEQUENCE [LARGE SCALE GENOMIC DNA]</scope>
    <source>
        <strain evidence="1 2">RACE1</strain>
    </source>
</reference>
<evidence type="ECO:0000313" key="1">
    <source>
        <dbReference type="EMBL" id="SZF04614.1"/>
    </source>
</evidence>
<proteinExistence type="predicted"/>
<dbReference type="VEuPathDB" id="FungiDB:BLGHR1_15411"/>
<evidence type="ECO:0000313" key="2">
    <source>
        <dbReference type="Proteomes" id="UP000275772"/>
    </source>
</evidence>
<dbReference type="AlphaFoldDB" id="A0A383UW71"/>
<accession>A0A383UW71</accession>
<gene>
    <name evidence="1" type="ORF">BLGHR1_15411</name>
</gene>
<sequence length="54" mass="6237">MLLPGPTCFLARRYKLVFGTRRNLNPCVILHYYWSTQRLSVHPPIALSPLLDPT</sequence>